<proteinExistence type="predicted"/>
<dbReference type="EMBL" id="QGKY02002305">
    <property type="protein sequence ID" value="KAF2534552.1"/>
    <property type="molecule type" value="Genomic_DNA"/>
</dbReference>
<dbReference type="AlphaFoldDB" id="A0A8S9FV06"/>
<dbReference type="Pfam" id="PF03107">
    <property type="entry name" value="C1_2"/>
    <property type="match status" value="1"/>
</dbReference>
<evidence type="ECO:0000259" key="2">
    <source>
        <dbReference type="Pfam" id="PF03107"/>
    </source>
</evidence>
<dbReference type="SUPFAM" id="SSF57889">
    <property type="entry name" value="Cysteine-rich domain"/>
    <property type="match status" value="2"/>
</dbReference>
<evidence type="ECO:0000256" key="1">
    <source>
        <dbReference type="ARBA" id="ARBA00022737"/>
    </source>
</evidence>
<dbReference type="PANTHER" id="PTHR46288:SF27">
    <property type="entry name" value="CYSTEINE_HISTIDINE-RICH C1 DOMAIN FAMILY PROTEIN"/>
    <property type="match status" value="1"/>
</dbReference>
<name>A0A8S9FV06_BRACR</name>
<gene>
    <name evidence="3" type="ORF">F2Q70_00029135</name>
</gene>
<dbReference type="InterPro" id="IPR004146">
    <property type="entry name" value="DC1"/>
</dbReference>
<reference evidence="3" key="1">
    <citation type="submission" date="2019-12" db="EMBL/GenBank/DDBJ databases">
        <title>Genome sequencing and annotation of Brassica cretica.</title>
        <authorList>
            <person name="Studholme D.J."/>
            <person name="Sarris P.F."/>
        </authorList>
    </citation>
    <scope>NUCLEOTIDE SEQUENCE</scope>
    <source>
        <strain evidence="3">PFS-102/07</strain>
        <tissue evidence="3">Leaf</tissue>
    </source>
</reference>
<feature type="domain" description="DC1" evidence="2">
    <location>
        <begin position="133"/>
        <end position="184"/>
    </location>
</feature>
<dbReference type="PANTHER" id="PTHR46288">
    <property type="entry name" value="PHORBOL-ESTER/DAG-TYPE DOMAIN-CONTAINING PROTEIN"/>
    <property type="match status" value="1"/>
</dbReference>
<keyword evidence="1" id="KW-0677">Repeat</keyword>
<comment type="caution">
    <text evidence="3">The sequence shown here is derived from an EMBL/GenBank/DDBJ whole genome shotgun (WGS) entry which is preliminary data.</text>
</comment>
<protein>
    <recommendedName>
        <fullName evidence="2">DC1 domain-containing protein</fullName>
    </recommendedName>
</protein>
<evidence type="ECO:0000313" key="3">
    <source>
        <dbReference type="EMBL" id="KAF2534552.1"/>
    </source>
</evidence>
<accession>A0A8S9FV06</accession>
<sequence length="200" mass="23378">MERVELPQLHEHPLIAFNRFAFSGCQVCSHFFSEFDVNAYGGYCCNELGCEEAVFHKECAKPLKEINHSFHPDHPLKLIIPTFPLKYSQPHICFCGRVFKAGYCCSLCDFKLDLECARRPEPLILLKNPYGHGHEHPLKLICDCEPYFRIRWEFCKVCVKGLDPVDPYYRCQECKEYSFHVDCVDFFPEAYHTSHPQHPL</sequence>
<organism evidence="3">
    <name type="scientific">Brassica cretica</name>
    <name type="common">Mustard</name>
    <dbReference type="NCBI Taxonomy" id="69181"/>
    <lineage>
        <taxon>Eukaryota</taxon>
        <taxon>Viridiplantae</taxon>
        <taxon>Streptophyta</taxon>
        <taxon>Embryophyta</taxon>
        <taxon>Tracheophyta</taxon>
        <taxon>Spermatophyta</taxon>
        <taxon>Magnoliopsida</taxon>
        <taxon>eudicotyledons</taxon>
        <taxon>Gunneridae</taxon>
        <taxon>Pentapetalae</taxon>
        <taxon>rosids</taxon>
        <taxon>malvids</taxon>
        <taxon>Brassicales</taxon>
        <taxon>Brassicaceae</taxon>
        <taxon>Brassiceae</taxon>
        <taxon>Brassica</taxon>
    </lineage>
</organism>
<dbReference type="InterPro" id="IPR046349">
    <property type="entry name" value="C1-like_sf"/>
</dbReference>